<dbReference type="AlphaFoldDB" id="A0A927RNX8"/>
<organism evidence="3 4">
    <name type="scientific">Actinopolymorpha pittospori</name>
    <dbReference type="NCBI Taxonomy" id="648752"/>
    <lineage>
        <taxon>Bacteria</taxon>
        <taxon>Bacillati</taxon>
        <taxon>Actinomycetota</taxon>
        <taxon>Actinomycetes</taxon>
        <taxon>Propionibacteriales</taxon>
        <taxon>Actinopolymorphaceae</taxon>
        <taxon>Actinopolymorpha</taxon>
    </lineage>
</organism>
<dbReference type="EMBL" id="JADBEM010000001">
    <property type="protein sequence ID" value="MBE1610518.1"/>
    <property type="molecule type" value="Genomic_DNA"/>
</dbReference>
<feature type="domain" description="HTH cro/C1-type" evidence="2">
    <location>
        <begin position="10"/>
        <end position="64"/>
    </location>
</feature>
<dbReference type="Pfam" id="PF01381">
    <property type="entry name" value="HTH_3"/>
    <property type="match status" value="1"/>
</dbReference>
<dbReference type="InterPro" id="IPR010359">
    <property type="entry name" value="IrrE_HExxH"/>
</dbReference>
<dbReference type="InterPro" id="IPR052345">
    <property type="entry name" value="Rad_response_metalloprotease"/>
</dbReference>
<dbReference type="PROSITE" id="PS50943">
    <property type="entry name" value="HTH_CROC1"/>
    <property type="match status" value="1"/>
</dbReference>
<protein>
    <submittedName>
        <fullName evidence="3">Zn-dependent peptidase ImmA (M78 family)/transcriptional regulator with XRE-family HTH domain</fullName>
    </submittedName>
</protein>
<comment type="similarity">
    <text evidence="1">Belongs to the short-chain fatty acyl-CoA assimilation regulator (ScfR) family.</text>
</comment>
<dbReference type="GO" id="GO:0003677">
    <property type="term" value="F:DNA binding"/>
    <property type="evidence" value="ECO:0007669"/>
    <property type="project" value="InterPro"/>
</dbReference>
<dbReference type="Gene3D" id="1.10.260.40">
    <property type="entry name" value="lambda repressor-like DNA-binding domains"/>
    <property type="match status" value="1"/>
</dbReference>
<keyword evidence="4" id="KW-1185">Reference proteome</keyword>
<dbReference type="RefSeq" id="WP_192753878.1">
    <property type="nucleotide sequence ID" value="NZ_BAABJL010000095.1"/>
</dbReference>
<dbReference type="InterPro" id="IPR001387">
    <property type="entry name" value="Cro/C1-type_HTH"/>
</dbReference>
<dbReference type="PANTHER" id="PTHR43236:SF2">
    <property type="entry name" value="BLL0069 PROTEIN"/>
    <property type="match status" value="1"/>
</dbReference>
<dbReference type="Proteomes" id="UP000638648">
    <property type="component" value="Unassembled WGS sequence"/>
</dbReference>
<name>A0A927RNX8_9ACTN</name>
<dbReference type="Gene3D" id="1.10.10.2910">
    <property type="match status" value="1"/>
</dbReference>
<dbReference type="PANTHER" id="PTHR43236">
    <property type="entry name" value="ANTITOXIN HIGA1"/>
    <property type="match status" value="1"/>
</dbReference>
<evidence type="ECO:0000259" key="2">
    <source>
        <dbReference type="PROSITE" id="PS50943"/>
    </source>
</evidence>
<dbReference type="CDD" id="cd00093">
    <property type="entry name" value="HTH_XRE"/>
    <property type="match status" value="1"/>
</dbReference>
<sequence length="380" mass="40371">MAEDVTAARVRALIESSGLTQADFAAKAGLDASKISKSLKGVRRFTSLDLARIAELGGVSVDWLLGVEGAPAVAARALGAEPSAVEVAVREATRFAQARADLAFLGYPRPPRPAPVVPTDGSLVEQGIRLAEAAVAGLREAGGDPLAHDLAPVVEEHFGVDLAVVEMPDGCDGLAWSDEHAHLILVGSTEYPTRQRFTIAHELGHLLAADDQGLHMDEDVMDPDRRRQPSETRANAFAAAFLLPADDLREAVGSEGRSLTVDAFAALVLRFMVSPSTLAYRLDGLGLISAEQREKFRELTTAACAARTGATGRFAEWIESSRQSRLPSALVRDTFTAYVEGRSTLRPFANLVGLDVESLRRALDASAEPAAGGDEPEFAP</sequence>
<dbReference type="Pfam" id="PF06114">
    <property type="entry name" value="Peptidase_M78"/>
    <property type="match status" value="1"/>
</dbReference>
<comment type="caution">
    <text evidence="3">The sequence shown here is derived from an EMBL/GenBank/DDBJ whole genome shotgun (WGS) entry which is preliminary data.</text>
</comment>
<evidence type="ECO:0000256" key="1">
    <source>
        <dbReference type="ARBA" id="ARBA00007227"/>
    </source>
</evidence>
<accession>A0A927RNX8</accession>
<evidence type="ECO:0000313" key="3">
    <source>
        <dbReference type="EMBL" id="MBE1610518.1"/>
    </source>
</evidence>
<evidence type="ECO:0000313" key="4">
    <source>
        <dbReference type="Proteomes" id="UP000638648"/>
    </source>
</evidence>
<proteinExistence type="inferred from homology"/>
<reference evidence="3" key="1">
    <citation type="submission" date="2020-10" db="EMBL/GenBank/DDBJ databases">
        <title>Sequencing the genomes of 1000 actinobacteria strains.</title>
        <authorList>
            <person name="Klenk H.-P."/>
        </authorList>
    </citation>
    <scope>NUCLEOTIDE SEQUENCE</scope>
    <source>
        <strain evidence="3">DSM 45354</strain>
    </source>
</reference>
<dbReference type="InterPro" id="IPR010982">
    <property type="entry name" value="Lambda_DNA-bd_dom_sf"/>
</dbReference>
<dbReference type="SUPFAM" id="SSF47413">
    <property type="entry name" value="lambda repressor-like DNA-binding domains"/>
    <property type="match status" value="1"/>
</dbReference>
<gene>
    <name evidence="3" type="ORF">HEB94_007366</name>
</gene>
<dbReference type="SMART" id="SM00530">
    <property type="entry name" value="HTH_XRE"/>
    <property type="match status" value="1"/>
</dbReference>